<accession>A0A1M5RRQ3</accession>
<proteinExistence type="predicted"/>
<gene>
    <name evidence="1" type="ORF">SAMN02745199_0576</name>
</gene>
<dbReference type="RefSeq" id="WP_268807471.1">
    <property type="nucleotide sequence ID" value="NZ_FQXN01000002.1"/>
</dbReference>
<reference evidence="2" key="1">
    <citation type="submission" date="2016-11" db="EMBL/GenBank/DDBJ databases">
        <authorList>
            <person name="Varghese N."/>
            <person name="Submissions S."/>
        </authorList>
    </citation>
    <scope>NUCLEOTIDE SEQUENCE [LARGE SCALE GENOMIC DNA]</scope>
    <source>
        <strain evidence="2">DSM 15807</strain>
    </source>
</reference>
<dbReference type="AlphaFoldDB" id="A0A1M5RRQ3"/>
<keyword evidence="2" id="KW-1185">Reference proteome</keyword>
<protein>
    <submittedName>
        <fullName evidence="1">Uncharacterized protein</fullName>
    </submittedName>
</protein>
<evidence type="ECO:0000313" key="2">
    <source>
        <dbReference type="Proteomes" id="UP000242592"/>
    </source>
</evidence>
<name>A0A1M5RRQ3_9BACT</name>
<sequence length="43" mass="5040">MRKSFVSFLTVLLIVVVFAFQNKSESFIRRLKSTGMRNPKTYV</sequence>
<evidence type="ECO:0000313" key="1">
    <source>
        <dbReference type="EMBL" id="SHH28849.1"/>
    </source>
</evidence>
<dbReference type="Proteomes" id="UP000242592">
    <property type="component" value="Unassembled WGS sequence"/>
</dbReference>
<organism evidence="1 2">
    <name type="scientific">Thermosipho atlanticus DSM 15807</name>
    <dbReference type="NCBI Taxonomy" id="1123380"/>
    <lineage>
        <taxon>Bacteria</taxon>
        <taxon>Thermotogati</taxon>
        <taxon>Thermotogota</taxon>
        <taxon>Thermotogae</taxon>
        <taxon>Thermotogales</taxon>
        <taxon>Fervidobacteriaceae</taxon>
        <taxon>Thermosipho</taxon>
    </lineage>
</organism>
<dbReference type="EMBL" id="FQXN01000002">
    <property type="protein sequence ID" value="SHH28849.1"/>
    <property type="molecule type" value="Genomic_DNA"/>
</dbReference>